<accession>A0A383BM60</accession>
<organism evidence="1">
    <name type="scientific">marine metagenome</name>
    <dbReference type="NCBI Taxonomy" id="408172"/>
    <lineage>
        <taxon>unclassified sequences</taxon>
        <taxon>metagenomes</taxon>
        <taxon>ecological metagenomes</taxon>
    </lineage>
</organism>
<feature type="non-terminal residue" evidence="1">
    <location>
        <position position="1"/>
    </location>
</feature>
<protein>
    <submittedName>
        <fullName evidence="1">Uncharacterized protein</fullName>
    </submittedName>
</protein>
<name>A0A383BM60_9ZZZZ</name>
<proteinExistence type="predicted"/>
<sequence>VKNIPETLKKTGLGGGNAHQMRWVIACSDADICAFNFAKYLSL</sequence>
<dbReference type="AlphaFoldDB" id="A0A383BM60"/>
<evidence type="ECO:0000313" key="1">
    <source>
        <dbReference type="EMBL" id="SVE20435.1"/>
    </source>
</evidence>
<gene>
    <name evidence="1" type="ORF">METZ01_LOCUS473289</name>
</gene>
<reference evidence="1" key="1">
    <citation type="submission" date="2018-05" db="EMBL/GenBank/DDBJ databases">
        <authorList>
            <person name="Lanie J.A."/>
            <person name="Ng W.-L."/>
            <person name="Kazmierczak K.M."/>
            <person name="Andrzejewski T.M."/>
            <person name="Davidsen T.M."/>
            <person name="Wayne K.J."/>
            <person name="Tettelin H."/>
            <person name="Glass J.I."/>
            <person name="Rusch D."/>
            <person name="Podicherti R."/>
            <person name="Tsui H.-C.T."/>
            <person name="Winkler M.E."/>
        </authorList>
    </citation>
    <scope>NUCLEOTIDE SEQUENCE</scope>
</reference>
<dbReference type="EMBL" id="UINC01201203">
    <property type="protein sequence ID" value="SVE20435.1"/>
    <property type="molecule type" value="Genomic_DNA"/>
</dbReference>